<organism evidence="2">
    <name type="scientific">marine sediment metagenome</name>
    <dbReference type="NCBI Taxonomy" id="412755"/>
    <lineage>
        <taxon>unclassified sequences</taxon>
        <taxon>metagenomes</taxon>
        <taxon>ecological metagenomes</taxon>
    </lineage>
</organism>
<keyword evidence="1" id="KW-1133">Transmembrane helix</keyword>
<protein>
    <submittedName>
        <fullName evidence="2">Uncharacterized protein</fullName>
    </submittedName>
</protein>
<proteinExistence type="predicted"/>
<evidence type="ECO:0000313" key="2">
    <source>
        <dbReference type="EMBL" id="KKM78882.1"/>
    </source>
</evidence>
<sequence>MRKILFALMFALLLIPAVSGFEFDDIRTYDAGTQTVRLENAFTLGHDIVKVQLITRGVNWVTPGPEVRFAEMVFTPDEDGLETPILAMRLHDEITDVDIERDIIYKKRVFVRQISVDDYGLVCIKNGRFYKNGTTKSSCEVEIVGSHLESIYRWEKINPRDKITEEIVIGLFTRVYAGDRVEWIPTINKVGEVPEWALFVGLTIFEINIPTINSGIALSQNEVGTQSFNASDSYTFQGAGFVMSLNGNDPDINFSIWEDVDGDDTVDFGSDILLGVNNSVDTVLLSTIEDRRINITISSDPSGFVDIIQGKKYILRIENIDAVNNNINVRGSNVGDPYTNGTCQENGVQCSQIPDMNFLVYGNQSIAILDMTLNSPIDNLITTETTLDFNVTLTPTIVNLTNATLFVFNLSGGVVNDTSTNIVTGTEPNQTIFTLVNLEIETLSWNVLGCGADEFGVVLCEFANNNFTFTRQAFATAQQSFSNNTFETQSERYFINLTTIPEILSVEANLVYNGTSFPATTSCNASGFCQIDRTIDVTLVDNGLDSQLKNFLWEVIVFDGTSNIVGNSSIAEQNVSRIRLENCAAPVDRLALNFSALDEQNLTRVSPFTFQGTFEVFFGNGTTRRNSTFDELSVVEKNICIFPDNRTFITDAIIEYGQVAGANVTYNDRNHFLENASVSNVTQDIDLFLLRSTESTSFILRVLDNTLDPIQGALIFIQKFFPGEDLFRTVQIAKTDDNGETIGFFEVETVDYKFIISEGGTVILDTNPQKVVGKEVPFTLEFFIGLDLGKPWEAFEGLGNFQSVLTFNETNEIVTYTYLDTSGEINFARLVVSNINQSTSDTTICDVTSTQSSATILCNVTGFDGQFKATSTVSRSPDVIDKVLIFVIRTAKDIFGRSGILLGWFLLLVAGFVGIWNPVVGVMLIIGTAILVNAIGLLSFGPVAIFGIIAIGALIIVEMNT</sequence>
<keyword evidence="1" id="KW-0812">Transmembrane</keyword>
<accession>A0A0F9NBY5</accession>
<comment type="caution">
    <text evidence="2">The sequence shown here is derived from an EMBL/GenBank/DDBJ whole genome shotgun (WGS) entry which is preliminary data.</text>
</comment>
<evidence type="ECO:0000256" key="1">
    <source>
        <dbReference type="SAM" id="Phobius"/>
    </source>
</evidence>
<keyword evidence="1" id="KW-0472">Membrane</keyword>
<name>A0A0F9NBY5_9ZZZZ</name>
<dbReference type="AlphaFoldDB" id="A0A0F9NBY5"/>
<gene>
    <name evidence="2" type="ORF">LCGC14_1355520</name>
</gene>
<feature type="transmembrane region" description="Helical" evidence="1">
    <location>
        <begin position="934"/>
        <end position="957"/>
    </location>
</feature>
<dbReference type="EMBL" id="LAZR01008419">
    <property type="protein sequence ID" value="KKM78882.1"/>
    <property type="molecule type" value="Genomic_DNA"/>
</dbReference>
<reference evidence="2" key="1">
    <citation type="journal article" date="2015" name="Nature">
        <title>Complex archaea that bridge the gap between prokaryotes and eukaryotes.</title>
        <authorList>
            <person name="Spang A."/>
            <person name="Saw J.H."/>
            <person name="Jorgensen S.L."/>
            <person name="Zaremba-Niedzwiedzka K."/>
            <person name="Martijn J."/>
            <person name="Lind A.E."/>
            <person name="van Eijk R."/>
            <person name="Schleper C."/>
            <person name="Guy L."/>
            <person name="Ettema T.J."/>
        </authorList>
    </citation>
    <scope>NUCLEOTIDE SEQUENCE</scope>
</reference>
<feature type="transmembrane region" description="Helical" evidence="1">
    <location>
        <begin position="901"/>
        <end position="927"/>
    </location>
</feature>